<accession>A0A0P1A558</accession>
<keyword evidence="1" id="KW-0472">Membrane</keyword>
<dbReference type="GeneID" id="36404096"/>
<reference evidence="3" key="1">
    <citation type="submission" date="2014-09" db="EMBL/GenBank/DDBJ databases">
        <authorList>
            <person name="Sharma Rahul"/>
            <person name="Thines Marco"/>
        </authorList>
    </citation>
    <scope>NUCLEOTIDE SEQUENCE [LARGE SCALE GENOMIC DNA]</scope>
</reference>
<proteinExistence type="predicted"/>
<evidence type="ECO:0000256" key="1">
    <source>
        <dbReference type="SAM" id="Phobius"/>
    </source>
</evidence>
<sequence length="235" mass="26856">MVAKANYTTSVCNLFRLYSVVVLLCSGLTVINTAAVASSVIRYGNTHSSQPSSKKLRHFTEERVGPSPAAIQDIVRSIATSWLGNLFPQNLWVMRLKFKPTLENGLPKDAEKTANFFGSQEFLDWDHFAASNYEGDEQIRDKLMIEVLLERLQLPQLLPHLRGDENRADTLATRQRFDAALLNLYDLQNRHYDMTKVVLPWINSKHDSEQELAGDLFKQIHNLKFIDHTKKKART</sequence>
<name>A0A0P1A558_PLAHL</name>
<dbReference type="Proteomes" id="UP000054928">
    <property type="component" value="Unassembled WGS sequence"/>
</dbReference>
<dbReference type="AlphaFoldDB" id="A0A0P1A558"/>
<evidence type="ECO:0000313" key="2">
    <source>
        <dbReference type="EMBL" id="CEG35229.1"/>
    </source>
</evidence>
<organism evidence="2 3">
    <name type="scientific">Plasmopara halstedii</name>
    <name type="common">Downy mildew of sunflower</name>
    <dbReference type="NCBI Taxonomy" id="4781"/>
    <lineage>
        <taxon>Eukaryota</taxon>
        <taxon>Sar</taxon>
        <taxon>Stramenopiles</taxon>
        <taxon>Oomycota</taxon>
        <taxon>Peronosporomycetes</taxon>
        <taxon>Peronosporales</taxon>
        <taxon>Peronosporaceae</taxon>
        <taxon>Plasmopara</taxon>
    </lineage>
</organism>
<keyword evidence="3" id="KW-1185">Reference proteome</keyword>
<dbReference type="RefSeq" id="XP_024571598.1">
    <property type="nucleotide sequence ID" value="XM_024721859.1"/>
</dbReference>
<keyword evidence="1" id="KW-1133">Transmembrane helix</keyword>
<evidence type="ECO:0000313" key="3">
    <source>
        <dbReference type="Proteomes" id="UP000054928"/>
    </source>
</evidence>
<keyword evidence="1" id="KW-0812">Transmembrane</keyword>
<feature type="transmembrane region" description="Helical" evidence="1">
    <location>
        <begin position="20"/>
        <end position="41"/>
    </location>
</feature>
<dbReference type="EMBL" id="CCYD01000033">
    <property type="protein sequence ID" value="CEG35229.1"/>
    <property type="molecule type" value="Genomic_DNA"/>
</dbReference>
<protein>
    <submittedName>
        <fullName evidence="2">Uncharacterized protein</fullName>
    </submittedName>
</protein>